<feature type="transmembrane region" description="Helical" evidence="1">
    <location>
        <begin position="130"/>
        <end position="150"/>
    </location>
</feature>
<dbReference type="InterPro" id="IPR015406">
    <property type="entry name" value="GpJ_CSF"/>
</dbReference>
<name>A0A1H8AGL0_9HYPH</name>
<dbReference type="OrthoDB" id="7349961at2"/>
<gene>
    <name evidence="3" type="ORF">SAMN04515666_11914</name>
</gene>
<feature type="transmembrane region" description="Helical" evidence="1">
    <location>
        <begin position="99"/>
        <end position="124"/>
    </location>
</feature>
<evidence type="ECO:0000313" key="3">
    <source>
        <dbReference type="EMBL" id="SEM68667.1"/>
    </source>
</evidence>
<keyword evidence="1" id="KW-0812">Transmembrane</keyword>
<feature type="domain" description="Tip attachment protein J central straight fiber" evidence="2">
    <location>
        <begin position="1089"/>
        <end position="1167"/>
    </location>
</feature>
<keyword evidence="1" id="KW-1133">Transmembrane helix</keyword>
<sequence length="1284" mass="139210">MTTILFERLDGKTDNTPITLDRRRRRLSTIVKRHANRTRPHIVCVYRAGQPWAPTDFNVRMPERWRFERIEPDDTVAIIYAPRGGAGAGGNRAGKAAGIGMLVATIALAALGQFWAIGAIAGALDVSMKVAGFLYTAGSAALLAGGGYLASRATQSKANKEEGNRPLYGVSGGGNLARAGDRIPAIFGRCWTTPDLSQPDFIIFEGDDQLLYKRMTVGLGKHSIKKIRIGGAVIWTPGGVQPPFTGAQVEIIDPGGFSNLVPGQVAQAQAVASIELPRPGDSPDWAGPFTFGSNAAPQSRVQLNWTLPAGIYAIGSGKYEGKQFPTDWGVLFQYAHVNEDGDVISGWSDLYREEGNTQTTQPRRVTTFIDIPAGLYAYRACNLGQQPQNGKIVNTVTWEGLFSHIPEGIYRPHVTEIAMRVRSGPGVGVTAFANIEVEAARILPVWNGSAWIDTETRKAVWAAVHILRDEVAGAGQPDSQIDIATFASYAASVNQYDTYDGVIRGPISVYEALQTVLGVMRASPLRLGNLWTMVRDDQKLVRKHVITRRQILEDTDSEDFNLDLSDGAADVIVEWDDDGDPRKHRDYPVRFGVDTGNPRRIKLEGVTEGAHAIHLGTWAASTAYRRRRTRTFTLELAGRTILPNDKCLVDSWYFDEQDTVGVYGGSGLKLQIDKAFTLPSATCYGYLRAQDGRSWGPVQLSQVDDFTLAMNPDDVAAAQAQTGLAIGQVLSTATQAPTSMVIGELDVISNSWLVRAIRFLDPERVEIEATFDAPGVWSDLGEAIVAPPPPPSSGLVNQAAIDIAYIFADARQSGTQMYMDWSAGRPRVPVNYVVRISYDNWETYEDAYHGPASSGRYPVRDTNDFILVRAFAYAEDGQRSAIRSTQFSAPQAVISGKTSIMRVDYDELVAGIRYRTQQIPSIDPLFSTVLEGLVDGFNANRLAETGLRRTEEVRTELTQALVTTSYELRTEYQQGFATVYEQTAALAQQDLVIAGQLTQFNTRLGDNEAKLDTEIFVRTNQTSALSQQITSLTATFTGHAAATNQSLQALATADQAIAQQVSQVSARLGNLMAEGLVQFAAVAKPSGVFARFAVLLRAEAGGAAYETGLYLELIQQGSTFYSQLFIDVNRFILGNPLTRTVPFSVVDGVTYIDDVVIRTGTISRHASADSAGRNAVIGLPVRVGSRVNITGVYQGGQTGVNGTGAAMRIRRNGVDIKVVPVSFVTYIVNNGASLAHYNCTIAMASYDVGYTGEDIIEVVTDQAGVLGGVQDLVGVSVQAVCFNK</sequence>
<evidence type="ECO:0000259" key="2">
    <source>
        <dbReference type="Pfam" id="PF09327"/>
    </source>
</evidence>
<evidence type="ECO:0000313" key="4">
    <source>
        <dbReference type="Proteomes" id="UP000199664"/>
    </source>
</evidence>
<keyword evidence="4" id="KW-1185">Reference proteome</keyword>
<dbReference type="Proteomes" id="UP000199664">
    <property type="component" value="Unassembled WGS sequence"/>
</dbReference>
<dbReference type="NCBIfam" id="NF040662">
    <property type="entry name" value="attach_TipJ_rel"/>
    <property type="match status" value="1"/>
</dbReference>
<dbReference type="Pfam" id="PF09327">
    <property type="entry name" value="Phage_Tail_Tip"/>
    <property type="match status" value="1"/>
</dbReference>
<dbReference type="STRING" id="1036779.SAMN04515666_11914"/>
<reference evidence="4" key="1">
    <citation type="submission" date="2016-10" db="EMBL/GenBank/DDBJ databases">
        <authorList>
            <person name="Varghese N."/>
            <person name="Submissions S."/>
        </authorList>
    </citation>
    <scope>NUCLEOTIDE SEQUENCE [LARGE SCALE GENOMIC DNA]</scope>
    <source>
        <strain evidence="4">LMG 26383,CCUG 61248,R- 45681</strain>
    </source>
</reference>
<organism evidence="3 4">
    <name type="scientific">Bosea lupini</name>
    <dbReference type="NCBI Taxonomy" id="1036779"/>
    <lineage>
        <taxon>Bacteria</taxon>
        <taxon>Pseudomonadati</taxon>
        <taxon>Pseudomonadota</taxon>
        <taxon>Alphaproteobacteria</taxon>
        <taxon>Hyphomicrobiales</taxon>
        <taxon>Boseaceae</taxon>
        <taxon>Bosea</taxon>
    </lineage>
</organism>
<protein>
    <recommendedName>
        <fullName evidence="2">Tip attachment protein J central straight fiber domain-containing protein</fullName>
    </recommendedName>
</protein>
<dbReference type="EMBL" id="FOAN01000019">
    <property type="protein sequence ID" value="SEM68667.1"/>
    <property type="molecule type" value="Genomic_DNA"/>
</dbReference>
<accession>A0A1H8AGL0</accession>
<keyword evidence="1" id="KW-0472">Membrane</keyword>
<proteinExistence type="predicted"/>
<evidence type="ECO:0000256" key="1">
    <source>
        <dbReference type="SAM" id="Phobius"/>
    </source>
</evidence>
<dbReference type="RefSeq" id="WP_091843436.1">
    <property type="nucleotide sequence ID" value="NZ_FOAN01000019.1"/>
</dbReference>